<dbReference type="InParanoid" id="G0PKT7"/>
<organism evidence="3">
    <name type="scientific">Caenorhabditis brenneri</name>
    <name type="common">Nematode worm</name>
    <dbReference type="NCBI Taxonomy" id="135651"/>
    <lineage>
        <taxon>Eukaryota</taxon>
        <taxon>Metazoa</taxon>
        <taxon>Ecdysozoa</taxon>
        <taxon>Nematoda</taxon>
        <taxon>Chromadorea</taxon>
        <taxon>Rhabditida</taxon>
        <taxon>Rhabditina</taxon>
        <taxon>Rhabditomorpha</taxon>
        <taxon>Rhabditoidea</taxon>
        <taxon>Rhabditidae</taxon>
        <taxon>Peloderinae</taxon>
        <taxon>Caenorhabditis</taxon>
    </lineage>
</organism>
<reference evidence="3" key="1">
    <citation type="submission" date="2011-07" db="EMBL/GenBank/DDBJ databases">
        <authorList>
            <consortium name="Caenorhabditis brenneri Sequencing and Analysis Consortium"/>
            <person name="Wilson R.K."/>
        </authorList>
    </citation>
    <scope>NUCLEOTIDE SEQUENCE [LARGE SCALE GENOMIC DNA]</scope>
    <source>
        <strain evidence="3">PB2801</strain>
    </source>
</reference>
<gene>
    <name evidence="2" type="ORF">CAEBREN_25786</name>
</gene>
<dbReference type="Pfam" id="PF07735">
    <property type="entry name" value="FBA_2"/>
    <property type="match status" value="1"/>
</dbReference>
<dbReference type="HOGENOM" id="CLU_070667_0_0_1"/>
<name>G0PKT7_CAEBE</name>
<dbReference type="InterPro" id="IPR001810">
    <property type="entry name" value="F-box_dom"/>
</dbReference>
<proteinExistence type="predicted"/>
<evidence type="ECO:0000259" key="1">
    <source>
        <dbReference type="PROSITE" id="PS50181"/>
    </source>
</evidence>
<evidence type="ECO:0000313" key="3">
    <source>
        <dbReference type="Proteomes" id="UP000008068"/>
    </source>
</evidence>
<dbReference type="PANTHER" id="PTHR22899">
    <property type="entry name" value="CYCLIN-RELATED F-BOX FAMILY"/>
    <property type="match status" value="1"/>
</dbReference>
<evidence type="ECO:0000313" key="2">
    <source>
        <dbReference type="EMBL" id="EGT33061.1"/>
    </source>
</evidence>
<accession>G0PKT7</accession>
<dbReference type="EMBL" id="GL380935">
    <property type="protein sequence ID" value="EGT33061.1"/>
    <property type="molecule type" value="Genomic_DNA"/>
</dbReference>
<dbReference type="Proteomes" id="UP000008068">
    <property type="component" value="Unassembled WGS sequence"/>
</dbReference>
<protein>
    <recommendedName>
        <fullName evidence="1">F-box domain-containing protein</fullName>
    </recommendedName>
</protein>
<sequence length="283" mass="33436">MVLPILKLPFLVIQNVLESMGFIELFVFTRSSRRMKWIVKNRIRIPKHRTIMVFDKPLVVKIHNRNMVEWFSADAIYELEYSSEYNFYQNIGKANDVVSEYFDLESLIPELSTYWNDKMVGFKELFGELRDIFQISIETLEILKMEQYYEPILKWTSELNIEKVEMNGVKLDLRLLQFMNAPTIEIDNSSFSDVEINIFLLNLKNHGSNPNLEVLCIFFYRQSRLDIVLDELGAIQEVLDDEITWNFPLATGEKCTIGYYQYEDPQPDRDCFGFEIRVARRGS</sequence>
<keyword evidence="3" id="KW-1185">Reference proteome</keyword>
<dbReference type="InterPro" id="IPR012885">
    <property type="entry name" value="F-box_Sdz-33"/>
</dbReference>
<dbReference type="PROSITE" id="PS50181">
    <property type="entry name" value="FBOX"/>
    <property type="match status" value="1"/>
</dbReference>
<dbReference type="AlphaFoldDB" id="G0PKT7"/>
<feature type="domain" description="F-box" evidence="1">
    <location>
        <begin position="2"/>
        <end position="48"/>
    </location>
</feature>
<dbReference type="InterPro" id="IPR053222">
    <property type="entry name" value="Zygotic_Embryogenesis-Asso"/>
</dbReference>